<dbReference type="PANTHER" id="PTHR43205:SF7">
    <property type="entry name" value="PROSTAGLANDIN REDUCTASE 1"/>
    <property type="match status" value="1"/>
</dbReference>
<feature type="domain" description="Enoyl reductase (ER)" evidence="2">
    <location>
        <begin position="17"/>
        <end position="333"/>
    </location>
</feature>
<dbReference type="InterPro" id="IPR011032">
    <property type="entry name" value="GroES-like_sf"/>
</dbReference>
<organism evidence="3">
    <name type="scientific">uncultured Solirubrobacteraceae bacterium</name>
    <dbReference type="NCBI Taxonomy" id="1162706"/>
    <lineage>
        <taxon>Bacteria</taxon>
        <taxon>Bacillati</taxon>
        <taxon>Actinomycetota</taxon>
        <taxon>Thermoleophilia</taxon>
        <taxon>Solirubrobacterales</taxon>
        <taxon>Solirubrobacteraceae</taxon>
        <taxon>environmental samples</taxon>
    </lineage>
</organism>
<dbReference type="Gene3D" id="3.90.180.10">
    <property type="entry name" value="Medium-chain alcohol dehydrogenases, catalytic domain"/>
    <property type="match status" value="1"/>
</dbReference>
<dbReference type="Pfam" id="PF00107">
    <property type="entry name" value="ADH_zinc_N"/>
    <property type="match status" value="1"/>
</dbReference>
<dbReference type="Gene3D" id="3.40.50.720">
    <property type="entry name" value="NAD(P)-binding Rossmann-like Domain"/>
    <property type="match status" value="1"/>
</dbReference>
<dbReference type="InterPro" id="IPR045010">
    <property type="entry name" value="MDR_fam"/>
</dbReference>
<evidence type="ECO:0000259" key="2">
    <source>
        <dbReference type="SMART" id="SM00829"/>
    </source>
</evidence>
<name>A0A6J4SL93_9ACTN</name>
<dbReference type="InterPro" id="IPR041694">
    <property type="entry name" value="ADH_N_2"/>
</dbReference>
<gene>
    <name evidence="3" type="ORF">AVDCRST_MAG13-2027</name>
</gene>
<evidence type="ECO:0000313" key="3">
    <source>
        <dbReference type="EMBL" id="CAA9496744.1"/>
    </source>
</evidence>
<dbReference type="CDD" id="cd05288">
    <property type="entry name" value="PGDH"/>
    <property type="match status" value="1"/>
</dbReference>
<dbReference type="SUPFAM" id="SSF51735">
    <property type="entry name" value="NAD(P)-binding Rossmann-fold domains"/>
    <property type="match status" value="1"/>
</dbReference>
<evidence type="ECO:0000256" key="1">
    <source>
        <dbReference type="ARBA" id="ARBA00023002"/>
    </source>
</evidence>
<dbReference type="AlphaFoldDB" id="A0A6J4SL93"/>
<dbReference type="Pfam" id="PF16884">
    <property type="entry name" value="ADH_N_2"/>
    <property type="match status" value="1"/>
</dbReference>
<dbReference type="SUPFAM" id="SSF50129">
    <property type="entry name" value="GroES-like"/>
    <property type="match status" value="1"/>
</dbReference>
<dbReference type="InterPro" id="IPR013149">
    <property type="entry name" value="ADH-like_C"/>
</dbReference>
<proteinExistence type="predicted"/>
<dbReference type="SMART" id="SM00829">
    <property type="entry name" value="PKS_ER"/>
    <property type="match status" value="1"/>
</dbReference>
<dbReference type="InterPro" id="IPR020843">
    <property type="entry name" value="ER"/>
</dbReference>
<dbReference type="PANTHER" id="PTHR43205">
    <property type="entry name" value="PROSTAGLANDIN REDUCTASE"/>
    <property type="match status" value="1"/>
</dbReference>
<dbReference type="InterPro" id="IPR036291">
    <property type="entry name" value="NAD(P)-bd_dom_sf"/>
</dbReference>
<dbReference type="GO" id="GO:0016628">
    <property type="term" value="F:oxidoreductase activity, acting on the CH-CH group of donors, NAD or NADP as acceptor"/>
    <property type="evidence" value="ECO:0007669"/>
    <property type="project" value="InterPro"/>
</dbReference>
<dbReference type="EMBL" id="CADCVO010000322">
    <property type="protein sequence ID" value="CAA9496744.1"/>
    <property type="molecule type" value="Genomic_DNA"/>
</dbReference>
<reference evidence="3" key="1">
    <citation type="submission" date="2020-02" db="EMBL/GenBank/DDBJ databases">
        <authorList>
            <person name="Meier V. D."/>
        </authorList>
    </citation>
    <scope>NUCLEOTIDE SEQUENCE</scope>
    <source>
        <strain evidence="3">AVDCRST_MAG13</strain>
    </source>
</reference>
<protein>
    <submittedName>
        <fullName evidence="3">Oxidoreductase YncB</fullName>
    </submittedName>
</protein>
<keyword evidence="1" id="KW-0560">Oxidoreductase</keyword>
<sequence length="336" mass="35690">MTHRAFRLRRRPEGSLGADDLDLVDEAPASPADGEALVRTRLLSVDPANRLWMSDVRGYQPPVPVGAVMEGIGAGEVVESRREDLRPGDLVTGRLGWQELSRIPAGRRLRVLPRPLRAPLSAYLGVLGHTGLTAVVGLELGRPAPGETMVVSAAAGAVGSVAGQLGRADGVRVVGIAGGPGKCRHVVEDLGFDACVDRRAEDWREELAAATPGGVDVDFENVGGPIMDEVLLRLNVGARVVLCGMISQYDASASGRPWRGQEQIAQILMQRATMHGFIAGDHAHRMDAATERLAALLEAGRLRHDETVVEGFERLPEALGLLFAGANTGKLLVQVA</sequence>
<accession>A0A6J4SL93</accession>
<dbReference type="FunFam" id="3.40.50.720:FF:000121">
    <property type="entry name" value="Prostaglandin reductase 2"/>
    <property type="match status" value="1"/>
</dbReference>